<dbReference type="Gene3D" id="3.40.50.300">
    <property type="entry name" value="P-loop containing nucleotide triphosphate hydrolases"/>
    <property type="match status" value="1"/>
</dbReference>
<dbReference type="GO" id="GO:0000731">
    <property type="term" value="P:DNA synthesis involved in DNA repair"/>
    <property type="evidence" value="ECO:0007669"/>
    <property type="project" value="TreeGrafter"/>
</dbReference>
<keyword evidence="7 9" id="KW-0067">ATP-binding</keyword>
<evidence type="ECO:0000256" key="5">
    <source>
        <dbReference type="ARBA" id="ARBA00022705"/>
    </source>
</evidence>
<dbReference type="GO" id="GO:0009432">
    <property type="term" value="P:SOS response"/>
    <property type="evidence" value="ECO:0007669"/>
    <property type="project" value="UniProtKB-UniRule"/>
</dbReference>
<sequence length="360" mass="38437">MTLDLISLSDFRNHARSELSGTAHFNLLTGENGAGKTNVLEALSLLAPGRGLRRAPVAEMALADGAGGFAIGATLADSGGEPVRLGTFVRPDRPNRRLVQVNGAEASAASLGEWLALSWLTPAMDRLFADSAGGRRRFVDRMALALDPSHARHATRYEAALRERNRLLGDDAPPDPVWLDGVERHLAEHGSALAQGRSRTIAAVAGALASFPDEPFARPTLAYAAGGPVERADLAEALRENRRRDRQAGRTLIGPHRDDMAVVMAGKDMPAAICSTGEQKAMLIAITLAHAELAAQGRPGVLLLDEVAAHLDPVRREALFDRLRTGGSQVWLTGTEPTPFAAIAEEAAMWTVERGQVARR</sequence>
<organism evidence="12 13">
    <name type="scientific">Pelagerythrobacter marensis</name>
    <dbReference type="NCBI Taxonomy" id="543877"/>
    <lineage>
        <taxon>Bacteria</taxon>
        <taxon>Pseudomonadati</taxon>
        <taxon>Pseudomonadota</taxon>
        <taxon>Alphaproteobacteria</taxon>
        <taxon>Sphingomonadales</taxon>
        <taxon>Erythrobacteraceae</taxon>
        <taxon>Pelagerythrobacter</taxon>
    </lineage>
</organism>
<dbReference type="PROSITE" id="PS00618">
    <property type="entry name" value="RECF_2"/>
    <property type="match status" value="1"/>
</dbReference>
<dbReference type="InterPro" id="IPR027417">
    <property type="entry name" value="P-loop_NTPase"/>
</dbReference>
<dbReference type="STRING" id="543877.AM2010_1776"/>
<evidence type="ECO:0000256" key="6">
    <source>
        <dbReference type="ARBA" id="ARBA00022741"/>
    </source>
</evidence>
<evidence type="ECO:0000313" key="12">
    <source>
        <dbReference type="EMBL" id="AKM07840.1"/>
    </source>
</evidence>
<dbReference type="EMBL" id="CP011805">
    <property type="protein sequence ID" value="AKM07840.1"/>
    <property type="molecule type" value="Genomic_DNA"/>
</dbReference>
<dbReference type="GO" id="GO:0005737">
    <property type="term" value="C:cytoplasm"/>
    <property type="evidence" value="ECO:0007669"/>
    <property type="project" value="UniProtKB-SubCell"/>
</dbReference>
<dbReference type="AlphaFoldDB" id="A0A0G3X8G3"/>
<dbReference type="PANTHER" id="PTHR32182:SF0">
    <property type="entry name" value="DNA REPLICATION AND REPAIR PROTEIN RECF"/>
    <property type="match status" value="1"/>
</dbReference>
<evidence type="ECO:0000256" key="2">
    <source>
        <dbReference type="ARBA" id="ARBA00008016"/>
    </source>
</evidence>
<keyword evidence="5 9" id="KW-0235">DNA replication</keyword>
<keyword evidence="6 9" id="KW-0547">Nucleotide-binding</keyword>
<dbReference type="InterPro" id="IPR003395">
    <property type="entry name" value="RecF/RecN/SMC_N"/>
</dbReference>
<comment type="function">
    <text evidence="9 10">The RecF protein is involved in DNA metabolism; it is required for DNA replication and normal SOS inducibility. RecF binds preferentially to single-stranded, linear DNA. It also seems to bind ATP.</text>
</comment>
<evidence type="ECO:0000256" key="4">
    <source>
        <dbReference type="ARBA" id="ARBA00022490"/>
    </source>
</evidence>
<dbReference type="InterPro" id="IPR001238">
    <property type="entry name" value="DNA-binding_RecF"/>
</dbReference>
<keyword evidence="13" id="KW-1185">Reference proteome</keyword>
<keyword evidence="9 10" id="KW-0227">DNA damage</keyword>
<dbReference type="HAMAP" id="MF_00365">
    <property type="entry name" value="RecF"/>
    <property type="match status" value="1"/>
</dbReference>
<dbReference type="KEGG" id="amx:AM2010_1776"/>
<dbReference type="GO" id="GO:0006302">
    <property type="term" value="P:double-strand break repair"/>
    <property type="evidence" value="ECO:0007669"/>
    <property type="project" value="TreeGrafter"/>
</dbReference>
<keyword evidence="9 10" id="KW-0234">DNA repair</keyword>
<dbReference type="Pfam" id="PF02463">
    <property type="entry name" value="SMC_N"/>
    <property type="match status" value="1"/>
</dbReference>
<evidence type="ECO:0000256" key="8">
    <source>
        <dbReference type="ARBA" id="ARBA00023125"/>
    </source>
</evidence>
<feature type="domain" description="RecF/RecN/SMC N-terminal" evidence="11">
    <location>
        <begin position="3"/>
        <end position="336"/>
    </location>
</feature>
<dbReference type="InterPro" id="IPR042174">
    <property type="entry name" value="RecF_2"/>
</dbReference>
<dbReference type="GO" id="GO:0006260">
    <property type="term" value="P:DNA replication"/>
    <property type="evidence" value="ECO:0007669"/>
    <property type="project" value="UniProtKB-UniRule"/>
</dbReference>
<dbReference type="GO" id="GO:0005524">
    <property type="term" value="F:ATP binding"/>
    <property type="evidence" value="ECO:0007669"/>
    <property type="project" value="UniProtKB-UniRule"/>
</dbReference>
<dbReference type="RefSeq" id="WP_047806777.1">
    <property type="nucleotide sequence ID" value="NZ_CP011805.1"/>
</dbReference>
<keyword evidence="9 10" id="KW-0742">SOS response</keyword>
<evidence type="ECO:0000256" key="10">
    <source>
        <dbReference type="RuleBase" id="RU000578"/>
    </source>
</evidence>
<comment type="similarity">
    <text evidence="2 9 10">Belongs to the RecF family.</text>
</comment>
<dbReference type="PANTHER" id="PTHR32182">
    <property type="entry name" value="DNA REPLICATION AND REPAIR PROTEIN RECF"/>
    <property type="match status" value="1"/>
</dbReference>
<dbReference type="PROSITE" id="PS00617">
    <property type="entry name" value="RECF_1"/>
    <property type="match status" value="1"/>
</dbReference>
<evidence type="ECO:0000256" key="3">
    <source>
        <dbReference type="ARBA" id="ARBA00020170"/>
    </source>
</evidence>
<accession>A0A0G3X8G3</accession>
<feature type="binding site" evidence="9">
    <location>
        <begin position="30"/>
        <end position="37"/>
    </location>
    <ligand>
        <name>ATP</name>
        <dbReference type="ChEBI" id="CHEBI:30616"/>
    </ligand>
</feature>
<dbReference type="PATRIC" id="fig|543877.4.peg.1800"/>
<keyword evidence="4 9" id="KW-0963">Cytoplasm</keyword>
<name>A0A0G3X8G3_9SPHN</name>
<dbReference type="OrthoDB" id="9803889at2"/>
<evidence type="ECO:0000256" key="9">
    <source>
        <dbReference type="HAMAP-Rule" id="MF_00365"/>
    </source>
</evidence>
<evidence type="ECO:0000313" key="13">
    <source>
        <dbReference type="Proteomes" id="UP000037643"/>
    </source>
</evidence>
<dbReference type="GO" id="GO:0003697">
    <property type="term" value="F:single-stranded DNA binding"/>
    <property type="evidence" value="ECO:0007669"/>
    <property type="project" value="UniProtKB-UniRule"/>
</dbReference>
<keyword evidence="8 9" id="KW-0238">DNA-binding</keyword>
<dbReference type="SUPFAM" id="SSF52540">
    <property type="entry name" value="P-loop containing nucleoside triphosphate hydrolases"/>
    <property type="match status" value="1"/>
</dbReference>
<evidence type="ECO:0000259" key="11">
    <source>
        <dbReference type="Pfam" id="PF02463"/>
    </source>
</evidence>
<reference evidence="12 13" key="1">
    <citation type="submission" date="2015-06" db="EMBL/GenBank/DDBJ databases">
        <authorList>
            <person name="Kim K.M."/>
        </authorList>
    </citation>
    <scope>NUCLEOTIDE SEQUENCE [LARGE SCALE GENOMIC DNA]</scope>
    <source>
        <strain evidence="12 13">KCTC 22370</strain>
    </source>
</reference>
<dbReference type="Gene3D" id="1.20.1050.90">
    <property type="entry name" value="RecF/RecN/SMC, N-terminal domain"/>
    <property type="match status" value="1"/>
</dbReference>
<gene>
    <name evidence="9" type="primary">recF</name>
    <name evidence="12" type="ORF">AM2010_1776</name>
</gene>
<proteinExistence type="inferred from homology"/>
<dbReference type="Proteomes" id="UP000037643">
    <property type="component" value="Chromosome"/>
</dbReference>
<dbReference type="InterPro" id="IPR018078">
    <property type="entry name" value="DNA-binding_RecF_CS"/>
</dbReference>
<evidence type="ECO:0000256" key="7">
    <source>
        <dbReference type="ARBA" id="ARBA00022840"/>
    </source>
</evidence>
<protein>
    <recommendedName>
        <fullName evidence="3 9">DNA replication and repair protein RecF</fullName>
    </recommendedName>
</protein>
<comment type="subcellular location">
    <subcellularLocation>
        <location evidence="1 9 10">Cytoplasm</location>
    </subcellularLocation>
</comment>
<evidence type="ECO:0000256" key="1">
    <source>
        <dbReference type="ARBA" id="ARBA00004496"/>
    </source>
</evidence>
<dbReference type="NCBIfam" id="TIGR00611">
    <property type="entry name" value="recf"/>
    <property type="match status" value="1"/>
</dbReference>